<keyword evidence="2" id="KW-1185">Reference proteome</keyword>
<accession>A0ABS2IFM8</accession>
<dbReference type="Proteomes" id="UP000717995">
    <property type="component" value="Unassembled WGS sequence"/>
</dbReference>
<reference evidence="1 2" key="1">
    <citation type="submission" date="2021-02" db="EMBL/GenBank/DDBJ databases">
        <authorList>
            <person name="Lee D.-H."/>
        </authorList>
    </citation>
    <scope>NUCLEOTIDE SEQUENCE [LARGE SCALE GENOMIC DNA]</scope>
    <source>
        <strain evidence="1 2">UL073</strain>
    </source>
</reference>
<dbReference type="EMBL" id="JAFEUP010000002">
    <property type="protein sequence ID" value="MBM7060633.1"/>
    <property type="molecule type" value="Genomic_DNA"/>
</dbReference>
<evidence type="ECO:0000313" key="1">
    <source>
        <dbReference type="EMBL" id="MBM7060633.1"/>
    </source>
</evidence>
<evidence type="ECO:0000313" key="2">
    <source>
        <dbReference type="Proteomes" id="UP000717995"/>
    </source>
</evidence>
<organism evidence="1 2">
    <name type="scientific">Zestomonas insulae</name>
    <dbReference type="NCBI Taxonomy" id="2809017"/>
    <lineage>
        <taxon>Bacteria</taxon>
        <taxon>Pseudomonadati</taxon>
        <taxon>Pseudomonadota</taxon>
        <taxon>Gammaproteobacteria</taxon>
        <taxon>Pseudomonadales</taxon>
        <taxon>Pseudomonadaceae</taxon>
        <taxon>Zestomonas</taxon>
    </lineage>
</organism>
<proteinExistence type="predicted"/>
<sequence length="131" mass="14433">MVYDWDLMTRVLHEVQNSADKHFAPRAYAEEEAAARDLAGAPVDNLDHLKTEATNYESLLYNGGFIESRPESEGGTGDNFVLTERGSQLLALIDPSYPGSEHPRELLDAQGEAALVPEVFDELAQQAVRSD</sequence>
<dbReference type="RefSeq" id="WP_204915748.1">
    <property type="nucleotide sequence ID" value="NZ_JAFEUP010000002.1"/>
</dbReference>
<name>A0ABS2IFM8_9GAMM</name>
<protein>
    <submittedName>
        <fullName evidence="1">Transcriptional regulator</fullName>
    </submittedName>
</protein>
<gene>
    <name evidence="1" type="ORF">JQX08_07915</name>
</gene>
<comment type="caution">
    <text evidence="1">The sequence shown here is derived from an EMBL/GenBank/DDBJ whole genome shotgun (WGS) entry which is preliminary data.</text>
</comment>